<gene>
    <name evidence="3" type="ORF">IDM40_08845</name>
</gene>
<feature type="transmembrane region" description="Helical" evidence="2">
    <location>
        <begin position="90"/>
        <end position="107"/>
    </location>
</feature>
<feature type="compositionally biased region" description="Pro residues" evidence="1">
    <location>
        <begin position="32"/>
        <end position="42"/>
    </location>
</feature>
<proteinExistence type="predicted"/>
<accession>A0ABR9P4P0</accession>
<keyword evidence="2" id="KW-0472">Membrane</keyword>
<keyword evidence="2" id="KW-1133">Transmembrane helix</keyword>
<keyword evidence="4" id="KW-1185">Reference proteome</keyword>
<name>A0ABR9P4P0_9ACTN</name>
<evidence type="ECO:0000313" key="3">
    <source>
        <dbReference type="EMBL" id="MBE2998809.1"/>
    </source>
</evidence>
<feature type="transmembrane region" description="Helical" evidence="2">
    <location>
        <begin position="62"/>
        <end position="84"/>
    </location>
</feature>
<dbReference type="CDD" id="cd07325">
    <property type="entry name" value="M48_Ste24p_like"/>
    <property type="match status" value="1"/>
</dbReference>
<dbReference type="RefSeq" id="WP_193121443.1">
    <property type="nucleotide sequence ID" value="NZ_JADBGI010000006.1"/>
</dbReference>
<evidence type="ECO:0000256" key="1">
    <source>
        <dbReference type="SAM" id="MobiDB-lite"/>
    </source>
</evidence>
<dbReference type="InterPro" id="IPR050083">
    <property type="entry name" value="HtpX_protease"/>
</dbReference>
<dbReference type="EMBL" id="JADBGI010000006">
    <property type="protein sequence ID" value="MBE2998809.1"/>
    <property type="molecule type" value="Genomic_DNA"/>
</dbReference>
<reference evidence="3 4" key="1">
    <citation type="submission" date="2020-09" db="EMBL/GenBank/DDBJ databases">
        <title>Diversity and distribution of actinomycetes associated with coral in the coast of Hainan.</title>
        <authorList>
            <person name="Li F."/>
        </authorList>
    </citation>
    <scope>NUCLEOTIDE SEQUENCE [LARGE SCALE GENOMIC DNA]</scope>
    <source>
        <strain evidence="3 4">HNM0947</strain>
    </source>
</reference>
<dbReference type="PANTHER" id="PTHR43221">
    <property type="entry name" value="PROTEASE HTPX"/>
    <property type="match status" value="1"/>
</dbReference>
<dbReference type="Proteomes" id="UP000806528">
    <property type="component" value="Unassembled WGS sequence"/>
</dbReference>
<evidence type="ECO:0000313" key="4">
    <source>
        <dbReference type="Proteomes" id="UP000806528"/>
    </source>
</evidence>
<organism evidence="3 4">
    <name type="scientific">Nocardiopsis coralli</name>
    <dbReference type="NCBI Taxonomy" id="2772213"/>
    <lineage>
        <taxon>Bacteria</taxon>
        <taxon>Bacillati</taxon>
        <taxon>Actinomycetota</taxon>
        <taxon>Actinomycetes</taxon>
        <taxon>Streptosporangiales</taxon>
        <taxon>Nocardiopsidaceae</taxon>
        <taxon>Nocardiopsis</taxon>
    </lineage>
</organism>
<keyword evidence="2" id="KW-0812">Transmembrane</keyword>
<dbReference type="PANTHER" id="PTHR43221:SF1">
    <property type="entry name" value="PROTEASE HTPX"/>
    <property type="match status" value="1"/>
</dbReference>
<comment type="caution">
    <text evidence="3">The sequence shown here is derived from an EMBL/GenBank/DDBJ whole genome shotgun (WGS) entry which is preliminary data.</text>
</comment>
<sequence>MSPATPPESRAAACSTSGVPGCSLQGGRPTGEPLPDPRPAPPVETAGGDEELLPAPAHPWELPLLAVCVTITLALAAGALHLLWTLTASVVWTLAPVPAVLAVCWVARGLRYARHRAESVKVSPTQFPETHRLVVSLSEAMGLARAPEVYVSTERHPRRTDASAHGLRRYLVLCHDVFEVGEHGRDPEALAFLVAHQIGHVAAGHTGYWRRVSTLGAELLPGVGAALSRAQEYTADHHAHAHLPEAAHAVRLLAGGRRLYRRVNMGEMADRARTDRGCSLLLYHLLARRPSNTRRMAALRDRSRPGRVFL</sequence>
<feature type="region of interest" description="Disordered" evidence="1">
    <location>
        <begin position="1"/>
        <end position="52"/>
    </location>
</feature>
<protein>
    <submittedName>
        <fullName evidence="3">M48 family metallopeptidase</fullName>
    </submittedName>
</protein>
<evidence type="ECO:0000256" key="2">
    <source>
        <dbReference type="SAM" id="Phobius"/>
    </source>
</evidence>